<dbReference type="InterPro" id="IPR027417">
    <property type="entry name" value="P-loop_NTPase"/>
</dbReference>
<proteinExistence type="predicted"/>
<dbReference type="Proteomes" id="UP000078390">
    <property type="component" value="Unassembled WGS sequence"/>
</dbReference>
<dbReference type="EMBL" id="LWLG01000012">
    <property type="protein sequence ID" value="OAQ20346.1"/>
    <property type="molecule type" value="Genomic_DNA"/>
</dbReference>
<dbReference type="InterPro" id="IPR024385">
    <property type="entry name" value="DUF3854"/>
</dbReference>
<keyword evidence="3" id="KW-1185">Reference proteome</keyword>
<reference evidence="2 3" key="1">
    <citation type="submission" date="2016-04" db="EMBL/GenBank/DDBJ databases">
        <title>Genome analysis of Thermosulfurimonas dismutans, the first thermophilic sulfur-disproportionating bacterium of the phylum Thermodesulfobacteria.</title>
        <authorList>
            <person name="Mardanov A.V."/>
            <person name="Beletsky A.V."/>
            <person name="Kadnikov V.V."/>
            <person name="Slobodkin A.I."/>
            <person name="Ravin N.V."/>
        </authorList>
    </citation>
    <scope>NUCLEOTIDE SEQUENCE [LARGE SCALE GENOMIC DNA]</scope>
    <source>
        <strain evidence="2 3">S95</strain>
    </source>
</reference>
<dbReference type="CDD" id="cd01029">
    <property type="entry name" value="TOPRIM_primases"/>
    <property type="match status" value="1"/>
</dbReference>
<organism evidence="2 3">
    <name type="scientific">Thermosulfurimonas dismutans</name>
    <dbReference type="NCBI Taxonomy" id="999894"/>
    <lineage>
        <taxon>Bacteria</taxon>
        <taxon>Pseudomonadati</taxon>
        <taxon>Thermodesulfobacteriota</taxon>
        <taxon>Thermodesulfobacteria</taxon>
        <taxon>Thermodesulfobacteriales</taxon>
        <taxon>Thermodesulfobacteriaceae</taxon>
        <taxon>Thermosulfurimonas</taxon>
    </lineage>
</organism>
<evidence type="ECO:0000313" key="3">
    <source>
        <dbReference type="Proteomes" id="UP000078390"/>
    </source>
</evidence>
<name>A0A179D2S2_9BACT</name>
<accession>A0A179D2S2</accession>
<dbReference type="RefSeq" id="WP_068670997.1">
    <property type="nucleotide sequence ID" value="NZ_LWLG01000012.1"/>
</dbReference>
<gene>
    <name evidence="2" type="ORF">TDIS_1541</name>
</gene>
<dbReference type="STRING" id="999894.TDIS_1541"/>
<dbReference type="Pfam" id="PF12965">
    <property type="entry name" value="DUF3854"/>
    <property type="match status" value="1"/>
</dbReference>
<feature type="domain" description="DUF3854" evidence="1">
    <location>
        <begin position="108"/>
        <end position="216"/>
    </location>
</feature>
<evidence type="ECO:0000313" key="2">
    <source>
        <dbReference type="EMBL" id="OAQ20346.1"/>
    </source>
</evidence>
<dbReference type="OrthoDB" id="288091at2"/>
<protein>
    <recommendedName>
        <fullName evidence="1">DUF3854 domain-containing protein</fullName>
    </recommendedName>
</protein>
<evidence type="ECO:0000259" key="1">
    <source>
        <dbReference type="Pfam" id="PF12965"/>
    </source>
</evidence>
<dbReference type="InterPro" id="IPR034154">
    <property type="entry name" value="TOPRIM_DnaG/twinkle"/>
</dbReference>
<dbReference type="AlphaFoldDB" id="A0A179D2S2"/>
<sequence>MPLDLPAWALEDLKKSGLTEATIHKAGIRAVRDAEDLKRLLGFERYNGNPILKATEAYLIPYPLATEPFGRIRLREPLNGAKYLSPASNHVRDTVHLYFPPNQPVEWLKSPKKPLVIVEGEKKALCLAQYAEELEFAVLGLGGVSMWAKAPEWKGVHLIGRRVFLAFDAPDRRENAMVRQEELALAGFLSLIGAHVLVLDWGEDPRKKGIDDLLVSVADPKQEICNLLEKASEVWAFYRELASPQELIHALVDLLRRISKRPERLKVILPAVAQGFNVPLPELKEAISKLWHAKTKEDRERQHKQKEIELLEQNLLIPTWPEPEPTCFYGLAGDFVKAVSDYTEASPVALLLTFLARWGCELGLRFYFPINKTRHFPRLFVLLCGPTGKGRKGTSLRLVREFFPLPDFSATEVSGFLLSGEAASDLFELQEETPPEGNRIFLIIEEFGSLLEISNRKGNFLSGVLRCLWDSEHFKTLGRKKKTEIHQAHLVTLGHTTISDLRDKVRSTDLCNGFLNRFIIALVRRSKLLPFPPPIPEEVETEIKEALLARFSELRNKAPQPFRFSRRAEDFWREVYPELSLERGGLAGEATNRAEAHVLRLSMCLATLDGSLVIDLQHVESALSIWRYCQKSVELIWRLPRKGEHVVSRILTFLKEKKMARLSEIHDMLGRHVKGEDLNKALQRLGELGLIREEKDKTGGRPARIIKYIGPDEGTYRGEI</sequence>
<comment type="caution">
    <text evidence="2">The sequence shown here is derived from an EMBL/GenBank/DDBJ whole genome shotgun (WGS) entry which is preliminary data.</text>
</comment>
<dbReference type="SUPFAM" id="SSF52540">
    <property type="entry name" value="P-loop containing nucleoside triphosphate hydrolases"/>
    <property type="match status" value="1"/>
</dbReference>